<evidence type="ECO:0000313" key="2">
    <source>
        <dbReference type="Proteomes" id="UP000266482"/>
    </source>
</evidence>
<dbReference type="OrthoDB" id="1675670at2"/>
<accession>A0A3A1UQP8</accession>
<dbReference type="InterPro" id="IPR012347">
    <property type="entry name" value="Ferritin-like"/>
</dbReference>
<keyword evidence="2" id="KW-1185">Reference proteome</keyword>
<dbReference type="Gene3D" id="1.20.1260.10">
    <property type="match status" value="2"/>
</dbReference>
<evidence type="ECO:0000313" key="1">
    <source>
        <dbReference type="EMBL" id="RIX50828.1"/>
    </source>
</evidence>
<comment type="caution">
    <text evidence="1">The sequence shown here is derived from an EMBL/GenBank/DDBJ whole genome shotgun (WGS) entry which is preliminary data.</text>
</comment>
<dbReference type="Proteomes" id="UP000266482">
    <property type="component" value="Unassembled WGS sequence"/>
</dbReference>
<sequence>MVTLYIMNKGGDQIMRSRDHLTEHNIRLTSAEIANLWGAYMGNSMSVCIFEYFMTHVEDQEIKELVEYALSLSKKHVSTITDIFSHEKFPIPVGFTDEDVNLAAPRLYSDTFYLNYLHQTTKSGFSLYTIALPNMARSDVRDFMSECIASLTELYNKVADVSLSKGIFIRPPYITVSHGVEFVETKGFLAGFFGHVRPLNALEITHLFSNTQTNALGKALIMSFSQVAKSDEIREYFNRGKVIASKHLDTFSNTLRKEDLPAPMTWDHDIMDSTVSPFSDKLMLFHVNGLNALGIHNYGAAVSGSQRHDLHAEYGRLTAEIGVYAEAGARLMIKNKWLEQTPLSPDRKELTKA</sequence>
<organism evidence="1 2">
    <name type="scientific">Paenibacillus nanensis</name>
    <dbReference type="NCBI Taxonomy" id="393251"/>
    <lineage>
        <taxon>Bacteria</taxon>
        <taxon>Bacillati</taxon>
        <taxon>Bacillota</taxon>
        <taxon>Bacilli</taxon>
        <taxon>Bacillales</taxon>
        <taxon>Paenibacillaceae</taxon>
        <taxon>Paenibacillus</taxon>
    </lineage>
</organism>
<dbReference type="InterPro" id="IPR021617">
    <property type="entry name" value="DUF3231"/>
</dbReference>
<gene>
    <name evidence="1" type="ORF">D3P08_19215</name>
</gene>
<proteinExistence type="predicted"/>
<dbReference type="EMBL" id="QXQA01000013">
    <property type="protein sequence ID" value="RIX50828.1"/>
    <property type="molecule type" value="Genomic_DNA"/>
</dbReference>
<dbReference type="AlphaFoldDB" id="A0A3A1UQP8"/>
<reference evidence="1 2" key="1">
    <citation type="submission" date="2018-09" db="EMBL/GenBank/DDBJ databases">
        <title>Paenibacillus aracenensis nov. sp. isolated from a cave in southern Spain.</title>
        <authorList>
            <person name="Jurado V."/>
            <person name="Gutierrez-Patricio S."/>
            <person name="Gonzalez-Pimentel J.L."/>
            <person name="Miller A.Z."/>
            <person name="Laiz L."/>
            <person name="Saiz-Jimenez C."/>
        </authorList>
    </citation>
    <scope>NUCLEOTIDE SEQUENCE [LARGE SCALE GENOMIC DNA]</scope>
    <source>
        <strain evidence="1 2">DSM 22867</strain>
    </source>
</reference>
<dbReference type="Pfam" id="PF11553">
    <property type="entry name" value="DUF3231"/>
    <property type="match status" value="2"/>
</dbReference>
<protein>
    <submittedName>
        <fullName evidence="1">DUF3231 family protein</fullName>
    </submittedName>
</protein>
<name>A0A3A1UQP8_9BACL</name>